<organism evidence="1 2">
    <name type="scientific">Streptomyces sannanensis</name>
    <dbReference type="NCBI Taxonomy" id="285536"/>
    <lineage>
        <taxon>Bacteria</taxon>
        <taxon>Bacillati</taxon>
        <taxon>Actinomycetota</taxon>
        <taxon>Actinomycetes</taxon>
        <taxon>Kitasatosporales</taxon>
        <taxon>Streptomycetaceae</taxon>
        <taxon>Streptomyces</taxon>
    </lineage>
</organism>
<keyword evidence="2" id="KW-1185">Reference proteome</keyword>
<proteinExistence type="predicted"/>
<evidence type="ECO:0000313" key="2">
    <source>
        <dbReference type="Proteomes" id="UP001499990"/>
    </source>
</evidence>
<reference evidence="2" key="1">
    <citation type="journal article" date="2019" name="Int. J. Syst. Evol. Microbiol.">
        <title>The Global Catalogue of Microorganisms (GCM) 10K type strain sequencing project: providing services to taxonomists for standard genome sequencing and annotation.</title>
        <authorList>
            <consortium name="The Broad Institute Genomics Platform"/>
            <consortium name="The Broad Institute Genome Sequencing Center for Infectious Disease"/>
            <person name="Wu L."/>
            <person name="Ma J."/>
        </authorList>
    </citation>
    <scope>NUCLEOTIDE SEQUENCE [LARGE SCALE GENOMIC DNA]</scope>
    <source>
        <strain evidence="2">JCM 9651</strain>
    </source>
</reference>
<name>A0ABP6SLC3_9ACTN</name>
<dbReference type="Proteomes" id="UP001499990">
    <property type="component" value="Unassembled WGS sequence"/>
</dbReference>
<protein>
    <submittedName>
        <fullName evidence="1">Uncharacterized protein</fullName>
    </submittedName>
</protein>
<comment type="caution">
    <text evidence="1">The sequence shown here is derived from an EMBL/GenBank/DDBJ whole genome shotgun (WGS) entry which is preliminary data.</text>
</comment>
<accession>A0ABP6SLC3</accession>
<gene>
    <name evidence="1" type="ORF">GCM10020367_63800</name>
</gene>
<dbReference type="RefSeq" id="WP_345044139.1">
    <property type="nucleotide sequence ID" value="NZ_BAAAYL010000001.1"/>
</dbReference>
<sequence length="40" mass="4569">MGKIDSQLDALAKHGILWDKVFSEKISTRIRVRPAFEQAL</sequence>
<dbReference type="EMBL" id="BAAAYL010000001">
    <property type="protein sequence ID" value="GAA3379598.1"/>
    <property type="molecule type" value="Genomic_DNA"/>
</dbReference>
<evidence type="ECO:0000313" key="1">
    <source>
        <dbReference type="EMBL" id="GAA3379598.1"/>
    </source>
</evidence>